<dbReference type="Pfam" id="PF00702">
    <property type="entry name" value="Hydrolase"/>
    <property type="match status" value="1"/>
</dbReference>
<evidence type="ECO:0000313" key="4">
    <source>
        <dbReference type="Proteomes" id="UP000324233"/>
    </source>
</evidence>
<dbReference type="Proteomes" id="UP000324233">
    <property type="component" value="Chromosome"/>
</dbReference>
<dbReference type="GO" id="GO:0018784">
    <property type="term" value="F:(S)-2-haloacid dehalogenase activity"/>
    <property type="evidence" value="ECO:0007669"/>
    <property type="project" value="UniProtKB-EC"/>
</dbReference>
<dbReference type="NCBIfam" id="TIGR01428">
    <property type="entry name" value="HAD_type_II"/>
    <property type="match status" value="1"/>
</dbReference>
<dbReference type="Gene3D" id="1.10.150.240">
    <property type="entry name" value="Putative phosphatase, domain 2"/>
    <property type="match status" value="1"/>
</dbReference>
<dbReference type="AlphaFoldDB" id="A0A5B9W5N0"/>
<protein>
    <submittedName>
        <fullName evidence="3">(S)-2-haloacid dehalogenase 4A</fullName>
        <ecNumber evidence="3">3.8.1.2</ecNumber>
    </submittedName>
</protein>
<keyword evidence="2 3" id="KW-0378">Hydrolase</keyword>
<name>A0A5B9W5N0_9BACT</name>
<dbReference type="PRINTS" id="PR00413">
    <property type="entry name" value="HADHALOGNASE"/>
</dbReference>
<dbReference type="InterPro" id="IPR006439">
    <property type="entry name" value="HAD-SF_hydro_IA"/>
</dbReference>
<dbReference type="SFLD" id="SFLDG01129">
    <property type="entry name" value="C1.5:_HAD__Beta-PGM__Phosphata"/>
    <property type="match status" value="1"/>
</dbReference>
<keyword evidence="4" id="KW-1185">Reference proteome</keyword>
<gene>
    <name evidence="3" type="primary">hdl IVa_3</name>
    <name evidence="3" type="ORF">OJF2_40560</name>
</gene>
<accession>A0A5B9W5N0</accession>
<dbReference type="EC" id="3.8.1.2" evidence="3"/>
<dbReference type="InterPro" id="IPR023198">
    <property type="entry name" value="PGP-like_dom2"/>
</dbReference>
<dbReference type="PANTHER" id="PTHR43316">
    <property type="entry name" value="HYDROLASE, HALOACID DELAHOGENASE-RELATED"/>
    <property type="match status" value="1"/>
</dbReference>
<dbReference type="Gene3D" id="3.40.50.1000">
    <property type="entry name" value="HAD superfamily/HAD-like"/>
    <property type="match status" value="1"/>
</dbReference>
<dbReference type="EMBL" id="CP042997">
    <property type="protein sequence ID" value="QEH35504.1"/>
    <property type="molecule type" value="Genomic_DNA"/>
</dbReference>
<dbReference type="PANTHER" id="PTHR43316:SF3">
    <property type="entry name" value="HALOACID DEHALOGENASE, TYPE II (AFU_ORTHOLOGUE AFUA_2G07750)-RELATED"/>
    <property type="match status" value="1"/>
</dbReference>
<dbReference type="RefSeq" id="WP_148595301.1">
    <property type="nucleotide sequence ID" value="NZ_CP042997.1"/>
</dbReference>
<dbReference type="InterPro" id="IPR023214">
    <property type="entry name" value="HAD_sf"/>
</dbReference>
<proteinExistence type="inferred from homology"/>
<organism evidence="3 4">
    <name type="scientific">Aquisphaera giovannonii</name>
    <dbReference type="NCBI Taxonomy" id="406548"/>
    <lineage>
        <taxon>Bacteria</taxon>
        <taxon>Pseudomonadati</taxon>
        <taxon>Planctomycetota</taxon>
        <taxon>Planctomycetia</taxon>
        <taxon>Isosphaerales</taxon>
        <taxon>Isosphaeraceae</taxon>
        <taxon>Aquisphaera</taxon>
    </lineage>
</organism>
<dbReference type="OrthoDB" id="264363at2"/>
<reference evidence="3 4" key="1">
    <citation type="submission" date="2019-08" db="EMBL/GenBank/DDBJ databases">
        <title>Deep-cultivation of Planctomycetes and their phenomic and genomic characterization uncovers novel biology.</title>
        <authorList>
            <person name="Wiegand S."/>
            <person name="Jogler M."/>
            <person name="Boedeker C."/>
            <person name="Pinto D."/>
            <person name="Vollmers J."/>
            <person name="Rivas-Marin E."/>
            <person name="Kohn T."/>
            <person name="Peeters S.H."/>
            <person name="Heuer A."/>
            <person name="Rast P."/>
            <person name="Oberbeckmann S."/>
            <person name="Bunk B."/>
            <person name="Jeske O."/>
            <person name="Meyerdierks A."/>
            <person name="Storesund J.E."/>
            <person name="Kallscheuer N."/>
            <person name="Luecker S."/>
            <person name="Lage O.M."/>
            <person name="Pohl T."/>
            <person name="Merkel B.J."/>
            <person name="Hornburger P."/>
            <person name="Mueller R.-W."/>
            <person name="Bruemmer F."/>
            <person name="Labrenz M."/>
            <person name="Spormann A.M."/>
            <person name="Op den Camp H."/>
            <person name="Overmann J."/>
            <person name="Amann R."/>
            <person name="Jetten M.S.M."/>
            <person name="Mascher T."/>
            <person name="Medema M.H."/>
            <person name="Devos D.P."/>
            <person name="Kaster A.-K."/>
            <person name="Ovreas L."/>
            <person name="Rohde M."/>
            <person name="Galperin M.Y."/>
            <person name="Jogler C."/>
        </authorList>
    </citation>
    <scope>NUCLEOTIDE SEQUENCE [LARGE SCALE GENOMIC DNA]</scope>
    <source>
        <strain evidence="3 4">OJF2</strain>
    </source>
</reference>
<dbReference type="InterPro" id="IPR051540">
    <property type="entry name" value="S-2-haloacid_dehalogenase"/>
</dbReference>
<dbReference type="InterPro" id="IPR006328">
    <property type="entry name" value="2-HAD"/>
</dbReference>
<comment type="similarity">
    <text evidence="1">Belongs to the HAD-like hydrolase superfamily. S-2-haloalkanoic acid dehalogenase family.</text>
</comment>
<evidence type="ECO:0000313" key="3">
    <source>
        <dbReference type="EMBL" id="QEH35504.1"/>
    </source>
</evidence>
<dbReference type="InterPro" id="IPR036412">
    <property type="entry name" value="HAD-like_sf"/>
</dbReference>
<dbReference type="CDD" id="cd02588">
    <property type="entry name" value="HAD_L2-DEX"/>
    <property type="match status" value="1"/>
</dbReference>
<evidence type="ECO:0000256" key="2">
    <source>
        <dbReference type="ARBA" id="ARBA00022801"/>
    </source>
</evidence>
<sequence>MSPTAIPTRPRGDEEPPSVVVFDVNETLLDVEALGPLFEGVFGDRRVLREWFGQLVLYSMTATLSGLYEDFFSLGRGVFEMLGAAQGVAVEAADVEALREGLLSMPAHPDVEEGLGVLKRAGFRLVTLTNSPPNPRGESPLEHAGLAGHFERQFSVHAARAFKPTPHVYRMVADELGVTPPGCCMVACHAWDTIGARAVGFSAGLITRPGNAPLPAPGLPWPDVVAPDLPALAARMIERWRS</sequence>
<dbReference type="KEGG" id="agv:OJF2_40560"/>
<dbReference type="SFLD" id="SFLDS00003">
    <property type="entry name" value="Haloacid_Dehalogenase"/>
    <property type="match status" value="1"/>
</dbReference>
<dbReference type="NCBIfam" id="TIGR01493">
    <property type="entry name" value="HAD-SF-IA-v2"/>
    <property type="match status" value="1"/>
</dbReference>
<dbReference type="SUPFAM" id="SSF56784">
    <property type="entry name" value="HAD-like"/>
    <property type="match status" value="1"/>
</dbReference>
<evidence type="ECO:0000256" key="1">
    <source>
        <dbReference type="ARBA" id="ARBA00008106"/>
    </source>
</evidence>